<keyword evidence="5" id="KW-1185">Reference proteome</keyword>
<feature type="compositionally biased region" description="Basic and acidic residues" evidence="3">
    <location>
        <begin position="132"/>
        <end position="160"/>
    </location>
</feature>
<dbReference type="InterPro" id="IPR001611">
    <property type="entry name" value="Leu-rich_rpt"/>
</dbReference>
<evidence type="ECO:0000256" key="3">
    <source>
        <dbReference type="SAM" id="MobiDB-lite"/>
    </source>
</evidence>
<sequence>MRLNALMLNNNEITEVEYIGSLTTLNTIVLSHNKIAVLPPFPRLTDLIKLSATHNSITETPDLSFNTKLKELRLSHNNIKTLPESLKECIALEVFEVGHNEIENWRDIEVLSSLKNLHNLGLKGNPICSRTDYNRDKKYENDDEEGKRYEGTLKIDHGTEDISENMKGNKNTGYGESQNKNDDLEDDKDYMRKQVKIEKEKYAREKQKSSKHKRESEDDVNNKKPKKSSPLENSTVSRREGDTEDQTEVHSLASLSDLPKATSPTIELPTSASGVLGSVNVTGVVAVKDFSDKRSKEKRMRAFDVEAWERIIRENESGGIGNGGDGKSAWD</sequence>
<proteinExistence type="predicted"/>
<reference evidence="4" key="1">
    <citation type="submission" date="2021-06" db="EMBL/GenBank/DDBJ databases">
        <authorList>
            <person name="Kallberg Y."/>
            <person name="Tangrot J."/>
            <person name="Rosling A."/>
        </authorList>
    </citation>
    <scope>NUCLEOTIDE SEQUENCE</scope>
    <source>
        <strain evidence="4">BR232B</strain>
    </source>
</reference>
<protein>
    <submittedName>
        <fullName evidence="4">1494_t:CDS:1</fullName>
    </submittedName>
</protein>
<dbReference type="EMBL" id="CAJVPI010000056">
    <property type="protein sequence ID" value="CAG8469066.1"/>
    <property type="molecule type" value="Genomic_DNA"/>
</dbReference>
<dbReference type="OrthoDB" id="1517790at2759"/>
<evidence type="ECO:0000256" key="1">
    <source>
        <dbReference type="ARBA" id="ARBA00022614"/>
    </source>
</evidence>
<evidence type="ECO:0000313" key="5">
    <source>
        <dbReference type="Proteomes" id="UP000789739"/>
    </source>
</evidence>
<dbReference type="Proteomes" id="UP000789739">
    <property type="component" value="Unassembled WGS sequence"/>
</dbReference>
<dbReference type="SUPFAM" id="SSF52075">
    <property type="entry name" value="Outer arm dynein light chain 1"/>
    <property type="match status" value="1"/>
</dbReference>
<dbReference type="InterPro" id="IPR032675">
    <property type="entry name" value="LRR_dom_sf"/>
</dbReference>
<dbReference type="Gene3D" id="3.80.10.10">
    <property type="entry name" value="Ribonuclease Inhibitor"/>
    <property type="match status" value="2"/>
</dbReference>
<keyword evidence="1" id="KW-0433">Leucine-rich repeat</keyword>
<dbReference type="AlphaFoldDB" id="A0A9N8W2Y3"/>
<feature type="compositionally biased region" description="Basic and acidic residues" evidence="3">
    <location>
        <begin position="189"/>
        <end position="222"/>
    </location>
</feature>
<feature type="region of interest" description="Disordered" evidence="3">
    <location>
        <begin position="131"/>
        <end position="279"/>
    </location>
</feature>
<organism evidence="4 5">
    <name type="scientific">Paraglomus brasilianum</name>
    <dbReference type="NCBI Taxonomy" id="144538"/>
    <lineage>
        <taxon>Eukaryota</taxon>
        <taxon>Fungi</taxon>
        <taxon>Fungi incertae sedis</taxon>
        <taxon>Mucoromycota</taxon>
        <taxon>Glomeromycotina</taxon>
        <taxon>Glomeromycetes</taxon>
        <taxon>Paraglomerales</taxon>
        <taxon>Paraglomeraceae</taxon>
        <taxon>Paraglomus</taxon>
    </lineage>
</organism>
<feature type="compositionally biased region" description="Polar residues" evidence="3">
    <location>
        <begin position="262"/>
        <end position="273"/>
    </location>
</feature>
<evidence type="ECO:0000256" key="2">
    <source>
        <dbReference type="ARBA" id="ARBA00022737"/>
    </source>
</evidence>
<gene>
    <name evidence="4" type="ORF">PBRASI_LOCUS979</name>
</gene>
<accession>A0A9N8W2Y3</accession>
<dbReference type="InterPro" id="IPR050836">
    <property type="entry name" value="SDS22/Internalin_LRR"/>
</dbReference>
<dbReference type="PROSITE" id="PS51450">
    <property type="entry name" value="LRR"/>
    <property type="match status" value="3"/>
</dbReference>
<evidence type="ECO:0000313" key="4">
    <source>
        <dbReference type="EMBL" id="CAG8469066.1"/>
    </source>
</evidence>
<feature type="compositionally biased region" description="Polar residues" evidence="3">
    <location>
        <begin position="166"/>
        <end position="178"/>
    </location>
</feature>
<dbReference type="PANTHER" id="PTHR46652:SF7">
    <property type="entry name" value="LEUCINE-RICH REPEAT AND IQ DOMAIN-CONTAINING PROTEIN 1"/>
    <property type="match status" value="1"/>
</dbReference>
<dbReference type="PANTHER" id="PTHR46652">
    <property type="entry name" value="LEUCINE-RICH REPEAT AND IQ DOMAIN-CONTAINING PROTEIN 1-RELATED"/>
    <property type="match status" value="1"/>
</dbReference>
<comment type="caution">
    <text evidence="4">The sequence shown here is derived from an EMBL/GenBank/DDBJ whole genome shotgun (WGS) entry which is preliminary data.</text>
</comment>
<keyword evidence="2" id="KW-0677">Repeat</keyword>
<dbReference type="Pfam" id="PF00560">
    <property type="entry name" value="LRR_1"/>
    <property type="match status" value="1"/>
</dbReference>
<name>A0A9N8W2Y3_9GLOM</name>